<sequence length="463" mass="50329">MYSDRALVIGAGFTGLLAARVLSESYGDVVLVERDQIAPDTEHRAGTPQAHDPHTLLARGAEVLDTLFPRLGAELEYVGAVRADVGSDFLIRSAAGWAPRDHVGLSVLSTSRATIERIIRRRVLKLPNVSLVDGVTIDGLLHDRGTVTGVHGRREAPPSRNTVRDAVSADTTFTDYADLVVDASGRNSKLVSWLAELGVHCPAPMIVNGHLACSSRLYHVNPDLKLDWKTAREFTHAPTTKRGGAVASVDGTHWFVTLFSAGGEAAPTDEDGFLSHATALECQDIAEIIKTATPASPIHHAGNLRSRWNRFHKVPNWPRGLLALGDSVVSLNPVHGHGTTLAALNCADLQTLLHDHDLAKEPQLFQRAVAKAAWTPWTSATTHDLGWSTRRRSPSARFAQWYARRLADVIPHSKQVYRACVRVSQMVDHPTALLRPAILSRVLAGRGLAGRVLSGSRLQARER</sequence>
<dbReference type="InterPro" id="IPR036188">
    <property type="entry name" value="FAD/NAD-bd_sf"/>
</dbReference>
<accession>A0ABV8BKG4</accession>
<evidence type="ECO:0000313" key="2">
    <source>
        <dbReference type="Proteomes" id="UP001595690"/>
    </source>
</evidence>
<comment type="caution">
    <text evidence="1">The sequence shown here is derived from an EMBL/GenBank/DDBJ whole genome shotgun (WGS) entry which is preliminary data.</text>
</comment>
<protein>
    <submittedName>
        <fullName evidence="1">FAD-dependent oxidoreductase</fullName>
    </submittedName>
</protein>
<organism evidence="1 2">
    <name type="scientific">Lentzea rhizosphaerae</name>
    <dbReference type="NCBI Taxonomy" id="2041025"/>
    <lineage>
        <taxon>Bacteria</taxon>
        <taxon>Bacillati</taxon>
        <taxon>Actinomycetota</taxon>
        <taxon>Actinomycetes</taxon>
        <taxon>Pseudonocardiales</taxon>
        <taxon>Pseudonocardiaceae</taxon>
        <taxon>Lentzea</taxon>
    </lineage>
</organism>
<dbReference type="RefSeq" id="WP_382367937.1">
    <property type="nucleotide sequence ID" value="NZ_JBHRZI010000004.1"/>
</dbReference>
<evidence type="ECO:0000313" key="1">
    <source>
        <dbReference type="EMBL" id="MFC3890330.1"/>
    </source>
</evidence>
<dbReference type="SUPFAM" id="SSF51905">
    <property type="entry name" value="FAD/NAD(P)-binding domain"/>
    <property type="match status" value="1"/>
</dbReference>
<dbReference type="Proteomes" id="UP001595690">
    <property type="component" value="Unassembled WGS sequence"/>
</dbReference>
<reference evidence="2" key="1">
    <citation type="journal article" date="2019" name="Int. J. Syst. Evol. Microbiol.">
        <title>The Global Catalogue of Microorganisms (GCM) 10K type strain sequencing project: providing services to taxonomists for standard genome sequencing and annotation.</title>
        <authorList>
            <consortium name="The Broad Institute Genomics Platform"/>
            <consortium name="The Broad Institute Genome Sequencing Center for Infectious Disease"/>
            <person name="Wu L."/>
            <person name="Ma J."/>
        </authorList>
    </citation>
    <scope>NUCLEOTIDE SEQUENCE [LARGE SCALE GENOMIC DNA]</scope>
    <source>
        <strain evidence="2">CGMCC 4.7405</strain>
    </source>
</reference>
<name>A0ABV8BKG4_9PSEU</name>
<dbReference type="PANTHER" id="PTHR43422">
    <property type="entry name" value="THIAMINE THIAZOLE SYNTHASE"/>
    <property type="match status" value="1"/>
</dbReference>
<proteinExistence type="predicted"/>
<dbReference type="PANTHER" id="PTHR43422:SF3">
    <property type="entry name" value="THIAMINE THIAZOLE SYNTHASE"/>
    <property type="match status" value="1"/>
</dbReference>
<gene>
    <name evidence="1" type="ORF">ACFOWZ_02490</name>
</gene>
<dbReference type="Gene3D" id="3.50.50.60">
    <property type="entry name" value="FAD/NAD(P)-binding domain"/>
    <property type="match status" value="1"/>
</dbReference>
<dbReference type="EMBL" id="JBHRZI010000004">
    <property type="protein sequence ID" value="MFC3890330.1"/>
    <property type="molecule type" value="Genomic_DNA"/>
</dbReference>
<keyword evidence="2" id="KW-1185">Reference proteome</keyword>